<protein>
    <recommendedName>
        <fullName evidence="1">Thioredoxin</fullName>
    </recommendedName>
</protein>
<name>A0A8H6SKT6_MYCCL</name>
<keyword evidence="6" id="KW-1185">Reference proteome</keyword>
<keyword evidence="2" id="KW-1015">Disulfide bond</keyword>
<dbReference type="Gene3D" id="3.40.30.10">
    <property type="entry name" value="Glutaredoxin"/>
    <property type="match status" value="1"/>
</dbReference>
<dbReference type="OrthoDB" id="2121326at2759"/>
<feature type="domain" description="Thioredoxin" evidence="4">
    <location>
        <begin position="1"/>
        <end position="131"/>
    </location>
</feature>
<feature type="region of interest" description="Disordered" evidence="3">
    <location>
        <begin position="119"/>
        <end position="138"/>
    </location>
</feature>
<dbReference type="SUPFAM" id="SSF52833">
    <property type="entry name" value="Thioredoxin-like"/>
    <property type="match status" value="1"/>
</dbReference>
<dbReference type="EMBL" id="JACAZE010000013">
    <property type="protein sequence ID" value="KAF7300667.1"/>
    <property type="molecule type" value="Genomic_DNA"/>
</dbReference>
<dbReference type="InterPro" id="IPR017937">
    <property type="entry name" value="Thioredoxin_CS"/>
</dbReference>
<dbReference type="InterPro" id="IPR013766">
    <property type="entry name" value="Thioredoxin_domain"/>
</dbReference>
<dbReference type="CDD" id="cd02947">
    <property type="entry name" value="TRX_family"/>
    <property type="match status" value="1"/>
</dbReference>
<reference evidence="5" key="1">
    <citation type="submission" date="2020-05" db="EMBL/GenBank/DDBJ databases">
        <title>Mycena genomes resolve the evolution of fungal bioluminescence.</title>
        <authorList>
            <person name="Tsai I.J."/>
        </authorList>
    </citation>
    <scope>NUCLEOTIDE SEQUENCE</scope>
    <source>
        <strain evidence="5">110903Hualien_Pintung</strain>
    </source>
</reference>
<evidence type="ECO:0000256" key="2">
    <source>
        <dbReference type="ARBA" id="ARBA00023157"/>
    </source>
</evidence>
<dbReference type="AlphaFoldDB" id="A0A8H6SKT6"/>
<evidence type="ECO:0000256" key="3">
    <source>
        <dbReference type="SAM" id="MobiDB-lite"/>
    </source>
</evidence>
<dbReference type="PRINTS" id="PR00421">
    <property type="entry name" value="THIOREDOXIN"/>
</dbReference>
<gene>
    <name evidence="5" type="ORF">HMN09_00952200</name>
</gene>
<dbReference type="InterPro" id="IPR036249">
    <property type="entry name" value="Thioredoxin-like_sf"/>
</dbReference>
<dbReference type="Pfam" id="PF00085">
    <property type="entry name" value="Thioredoxin"/>
    <property type="match status" value="1"/>
</dbReference>
<dbReference type="FunFam" id="3.40.30.10:FF:000245">
    <property type="entry name" value="Thioredoxin"/>
    <property type="match status" value="1"/>
</dbReference>
<evidence type="ECO:0000313" key="5">
    <source>
        <dbReference type="EMBL" id="KAF7300667.1"/>
    </source>
</evidence>
<dbReference type="PANTHER" id="PTHR46115">
    <property type="entry name" value="THIOREDOXIN-LIKE PROTEIN 1"/>
    <property type="match status" value="1"/>
</dbReference>
<dbReference type="PROSITE" id="PS51352">
    <property type="entry name" value="THIOREDOXIN_2"/>
    <property type="match status" value="1"/>
</dbReference>
<evidence type="ECO:0000256" key="1">
    <source>
        <dbReference type="ARBA" id="ARBA00020570"/>
    </source>
</evidence>
<accession>A0A8H6SKT6</accession>
<evidence type="ECO:0000259" key="4">
    <source>
        <dbReference type="PROSITE" id="PS51352"/>
    </source>
</evidence>
<sequence length="138" mass="14630">MPVTPIANYKEFSEVINSKTPVIIDFWAPWCGPCKIISPIFEKFSNQPEFAGLSFYKLDTEENEQAMEEAAIRVMPSFMVFKDGNKLGEVAGALPTPLAALIKEHSGVPAADVPAAEAPAAAAPAADAPAADAPAEKL</sequence>
<proteinExistence type="predicted"/>
<comment type="caution">
    <text evidence="5">The sequence shown here is derived from an EMBL/GenBank/DDBJ whole genome shotgun (WGS) entry which is preliminary data.</text>
</comment>
<dbReference type="Proteomes" id="UP000613580">
    <property type="component" value="Unassembled WGS sequence"/>
</dbReference>
<organism evidence="5 6">
    <name type="scientific">Mycena chlorophos</name>
    <name type="common">Agaric fungus</name>
    <name type="synonym">Agaricus chlorophos</name>
    <dbReference type="NCBI Taxonomy" id="658473"/>
    <lineage>
        <taxon>Eukaryota</taxon>
        <taxon>Fungi</taxon>
        <taxon>Dikarya</taxon>
        <taxon>Basidiomycota</taxon>
        <taxon>Agaricomycotina</taxon>
        <taxon>Agaricomycetes</taxon>
        <taxon>Agaricomycetidae</taxon>
        <taxon>Agaricales</taxon>
        <taxon>Marasmiineae</taxon>
        <taxon>Mycenaceae</taxon>
        <taxon>Mycena</taxon>
    </lineage>
</organism>
<dbReference type="PROSITE" id="PS00194">
    <property type="entry name" value="THIOREDOXIN_1"/>
    <property type="match status" value="1"/>
</dbReference>
<evidence type="ECO:0000313" key="6">
    <source>
        <dbReference type="Proteomes" id="UP000613580"/>
    </source>
</evidence>